<evidence type="ECO:0000256" key="7">
    <source>
        <dbReference type="ARBA" id="ARBA00023136"/>
    </source>
</evidence>
<comment type="subcellular location">
    <subcellularLocation>
        <location evidence="1">Cell membrane</location>
        <topology evidence="1">Multi-pass membrane protein</topology>
    </subcellularLocation>
</comment>
<evidence type="ECO:0000256" key="3">
    <source>
        <dbReference type="ARBA" id="ARBA00022692"/>
    </source>
</evidence>
<reference evidence="16 17" key="1">
    <citation type="submission" date="2025-04" db="UniProtKB">
        <authorList>
            <consortium name="RefSeq"/>
        </authorList>
    </citation>
    <scope>IDENTIFICATION</scope>
    <source>
        <tissue evidence="16 17">Tentacle</tissue>
    </source>
</reference>
<organism evidence="15 16">
    <name type="scientific">Actinia tenebrosa</name>
    <name type="common">Australian red waratah sea anemone</name>
    <dbReference type="NCBI Taxonomy" id="6105"/>
    <lineage>
        <taxon>Eukaryota</taxon>
        <taxon>Metazoa</taxon>
        <taxon>Cnidaria</taxon>
        <taxon>Anthozoa</taxon>
        <taxon>Hexacorallia</taxon>
        <taxon>Actiniaria</taxon>
        <taxon>Actiniidae</taxon>
        <taxon>Actinia</taxon>
    </lineage>
</organism>
<keyword evidence="10" id="KW-0807">Transducer</keyword>
<keyword evidence="6" id="KW-0297">G-protein coupled receptor</keyword>
<accession>A0A6P8IJZ6</accession>
<dbReference type="GO" id="GO:0004930">
    <property type="term" value="F:G protein-coupled receptor activity"/>
    <property type="evidence" value="ECO:0007669"/>
    <property type="project" value="UniProtKB-KW"/>
</dbReference>
<feature type="compositionally biased region" description="Polar residues" evidence="12">
    <location>
        <begin position="1069"/>
        <end position="1078"/>
    </location>
</feature>
<dbReference type="PANTHER" id="PTHR24060">
    <property type="entry name" value="METABOTROPIC GLUTAMATE RECEPTOR"/>
    <property type="match status" value="1"/>
</dbReference>
<dbReference type="CDD" id="cd13953">
    <property type="entry name" value="7tm_classC_mGluR-like"/>
    <property type="match status" value="1"/>
</dbReference>
<feature type="transmembrane region" description="Helical" evidence="13">
    <location>
        <begin position="846"/>
        <end position="869"/>
    </location>
</feature>
<keyword evidence="15" id="KW-1185">Reference proteome</keyword>
<dbReference type="PRINTS" id="PR00248">
    <property type="entry name" value="GPCRMGR"/>
</dbReference>
<dbReference type="Pfam" id="PF07562">
    <property type="entry name" value="NCD3G"/>
    <property type="match status" value="1"/>
</dbReference>
<dbReference type="FunFam" id="3.40.50.2300:FF:000016">
    <property type="entry name" value="Taste 1 receptor member 2"/>
    <property type="match status" value="1"/>
</dbReference>
<gene>
    <name evidence="16 17" type="primary">LOC116301787</name>
</gene>
<evidence type="ECO:0000313" key="17">
    <source>
        <dbReference type="RefSeq" id="XP_031566764.1"/>
    </source>
</evidence>
<dbReference type="InterPro" id="IPR038550">
    <property type="entry name" value="GPCR_3_9-Cys_sf"/>
</dbReference>
<dbReference type="Proteomes" id="UP000515163">
    <property type="component" value="Unplaced"/>
</dbReference>
<protein>
    <submittedName>
        <fullName evidence="16">Metabotropic glutamate receptor 3-like isoform X1</fullName>
    </submittedName>
    <submittedName>
        <fullName evidence="17">Metabotropic glutamate receptor 3-like isoform X2</fullName>
    </submittedName>
</protein>
<name>A0A6P8IJZ6_ACTTE</name>
<feature type="transmembrane region" description="Helical" evidence="13">
    <location>
        <begin position="623"/>
        <end position="646"/>
    </location>
</feature>
<dbReference type="Gene3D" id="2.10.50.30">
    <property type="entry name" value="GPCR, family 3, nine cysteines domain"/>
    <property type="match status" value="1"/>
</dbReference>
<dbReference type="Pfam" id="PF00003">
    <property type="entry name" value="7tm_3"/>
    <property type="match status" value="1"/>
</dbReference>
<dbReference type="InterPro" id="IPR017978">
    <property type="entry name" value="GPCR_3_C"/>
</dbReference>
<dbReference type="InterPro" id="IPR000337">
    <property type="entry name" value="GPCR_3"/>
</dbReference>
<feature type="transmembrane region" description="Helical" evidence="13">
    <location>
        <begin position="738"/>
        <end position="758"/>
    </location>
</feature>
<dbReference type="AlphaFoldDB" id="A0A6P8IJZ6"/>
<dbReference type="OrthoDB" id="5984008at2759"/>
<dbReference type="InterPro" id="IPR028082">
    <property type="entry name" value="Peripla_BP_I"/>
</dbReference>
<dbReference type="KEGG" id="aten:116301787"/>
<evidence type="ECO:0000256" key="9">
    <source>
        <dbReference type="ARBA" id="ARBA00023180"/>
    </source>
</evidence>
<dbReference type="PROSITE" id="PS50259">
    <property type="entry name" value="G_PROTEIN_RECEP_F3_4"/>
    <property type="match status" value="1"/>
</dbReference>
<dbReference type="InterPro" id="IPR050726">
    <property type="entry name" value="mGluR"/>
</dbReference>
<evidence type="ECO:0000256" key="8">
    <source>
        <dbReference type="ARBA" id="ARBA00023170"/>
    </source>
</evidence>
<keyword evidence="7 13" id="KW-0472">Membrane</keyword>
<keyword evidence="2" id="KW-1003">Cell membrane</keyword>
<evidence type="ECO:0000256" key="12">
    <source>
        <dbReference type="SAM" id="MobiDB-lite"/>
    </source>
</evidence>
<dbReference type="GeneID" id="116301787"/>
<feature type="transmembrane region" description="Helical" evidence="13">
    <location>
        <begin position="658"/>
        <end position="680"/>
    </location>
</feature>
<sequence length="1114" mass="125444">MLIEKDAITRKMANIVKLRTKQSFIFGMLLLLLILIKTAKPERLDKYQEGDLILGGMFPIHSKSCSCVTSSDEDCHQIYPKGLFLAEAMVYAVMLVNQRGILPYDMSLGYNIRDTCNTLDMAVKNALVFVTQRKRKSMETIDDFQKALGKHSDPFSLNGDISMGNNHSAIIAVVGAGNSELSLAVNNILTLFNIPQVGYASSSAVFSDKTRYKTFLRVLPPDNLQAKAIAQLFAHFKWNYVSLVSSNDHYAGPLRESFRQEIQRLGICLANDIIFSYLPSKNIIEKALMSIKQTNKARVVLVFASERSAKVILQAAESLNLTGRIWVASDSWSNAVSLFNQYFSVLKGSLGIMFAVTPVPEFLVHLKNRLNKSAEDIHQDPWLRSLNEAVQNEKLTSLINNYVNANPESKQNLSNVMKIQSVFARVDYVINSVFILANVIRDFCFRLNVSSGATKAEKRAFCLKNLNPQSLLPLLFNRTLTGFNKNLTVDQHGDPPGSYDFFNLQQSEEGEEHEQKNLRIGSYESLSKVLKLNDSVIDLGQGKGTVLISRCSDTCLPGAYVVKRNSKHTACCWDCKTCPPGHISNVTMATECMECNIAEHLPNENRTQCVYVPLKYLTRAHPWSIFISICSLLCFFLAVFFVWVFIRHRRSPVVRASCFEISLVLLLSIAVGFLLPLVIMRKPSHLQCRASAFLFAVVFAVILSLTLAKINRTVLILNNRMGGGGFHRKFLLSRRAHFMSVLIFSAIQVSICITWFFLNPPKPKVSTIPFPDFVRFLHCTSHKNPWFLVSSGFLILLSIICTAIAFKSRNFPENYNHARFISLAMFTFNVVWITFMGAYYGNPQPGIHQVIIHCCAIIFSNLCLMMLIYGPKVYVIFFRPELNNARTFREMNLQHLLGGPERGRNFSFAVGTPGHGNVYLMEQCDPNEKAVQTVHILTYNAQTQTDFKERVPIRRHKSSLVNRIFGRGGWRKTGDIIMVSSSPQHKRVWSESDAIKTRKHKSLSHCQSSPVISNSHCHTDNQAKPLLRDFDSHSSDAFGLHSIEEAKESPATSRSRLRNAGNQDIGDFESTTTNQYSCFSEEDADNNDGDDEDESTVNDVRYDDVFTTTNSKSV</sequence>
<keyword evidence="3 13" id="KW-0812">Transmembrane</keyword>
<evidence type="ECO:0000256" key="1">
    <source>
        <dbReference type="ARBA" id="ARBA00004651"/>
    </source>
</evidence>
<evidence type="ECO:0000313" key="15">
    <source>
        <dbReference type="Proteomes" id="UP000515163"/>
    </source>
</evidence>
<feature type="transmembrane region" description="Helical" evidence="13">
    <location>
        <begin position="818"/>
        <end position="840"/>
    </location>
</feature>
<evidence type="ECO:0000256" key="6">
    <source>
        <dbReference type="ARBA" id="ARBA00023040"/>
    </source>
</evidence>
<dbReference type="Gene3D" id="3.40.50.2300">
    <property type="match status" value="2"/>
</dbReference>
<dbReference type="Pfam" id="PF01094">
    <property type="entry name" value="ANF_receptor"/>
    <property type="match status" value="1"/>
</dbReference>
<dbReference type="RefSeq" id="XP_031566764.1">
    <property type="nucleotide sequence ID" value="XM_031710904.1"/>
</dbReference>
<evidence type="ECO:0000259" key="14">
    <source>
        <dbReference type="PROSITE" id="PS50259"/>
    </source>
</evidence>
<dbReference type="FunFam" id="2.10.50.30:FF:000004">
    <property type="entry name" value="Taste receptor type 1 member 3-like protein"/>
    <property type="match status" value="1"/>
</dbReference>
<evidence type="ECO:0000256" key="13">
    <source>
        <dbReference type="SAM" id="Phobius"/>
    </source>
</evidence>
<proteinExistence type="inferred from homology"/>
<dbReference type="SUPFAM" id="SSF53822">
    <property type="entry name" value="Periplasmic binding protein-like I"/>
    <property type="match status" value="1"/>
</dbReference>
<keyword evidence="9" id="KW-0325">Glycoprotein</keyword>
<dbReference type="GO" id="GO:0005886">
    <property type="term" value="C:plasma membrane"/>
    <property type="evidence" value="ECO:0007669"/>
    <property type="project" value="UniProtKB-SubCell"/>
</dbReference>
<keyword evidence="4" id="KW-0732">Signal</keyword>
<feature type="transmembrane region" description="Helical" evidence="13">
    <location>
        <begin position="786"/>
        <end position="806"/>
    </location>
</feature>
<evidence type="ECO:0000256" key="4">
    <source>
        <dbReference type="ARBA" id="ARBA00022729"/>
    </source>
</evidence>
<dbReference type="RefSeq" id="XP_031566763.1">
    <property type="nucleotide sequence ID" value="XM_031710903.1"/>
</dbReference>
<feature type="transmembrane region" description="Helical" evidence="13">
    <location>
        <begin position="692"/>
        <end position="717"/>
    </location>
</feature>
<keyword evidence="5 13" id="KW-1133">Transmembrane helix</keyword>
<evidence type="ECO:0000313" key="16">
    <source>
        <dbReference type="RefSeq" id="XP_031566763.1"/>
    </source>
</evidence>
<feature type="region of interest" description="Disordered" evidence="12">
    <location>
        <begin position="1043"/>
        <end position="1114"/>
    </location>
</feature>
<evidence type="ECO:0000256" key="10">
    <source>
        <dbReference type="ARBA" id="ARBA00023224"/>
    </source>
</evidence>
<feature type="domain" description="G-protein coupled receptors family 3 profile" evidence="14">
    <location>
        <begin position="623"/>
        <end position="892"/>
    </location>
</feature>
<dbReference type="GO" id="GO:0050909">
    <property type="term" value="P:sensory perception of taste"/>
    <property type="evidence" value="ECO:0007669"/>
    <property type="project" value="UniProtKB-ARBA"/>
</dbReference>
<evidence type="ECO:0000256" key="5">
    <source>
        <dbReference type="ARBA" id="ARBA00022989"/>
    </source>
</evidence>
<evidence type="ECO:0000256" key="2">
    <source>
        <dbReference type="ARBA" id="ARBA00022475"/>
    </source>
</evidence>
<dbReference type="InterPro" id="IPR011500">
    <property type="entry name" value="GPCR_3_9-Cys_dom"/>
</dbReference>
<evidence type="ECO:0000256" key="11">
    <source>
        <dbReference type="ARBA" id="ARBA00038492"/>
    </source>
</evidence>
<dbReference type="InterPro" id="IPR001828">
    <property type="entry name" value="ANF_lig-bd_rcpt"/>
</dbReference>
<feature type="compositionally biased region" description="Acidic residues" evidence="12">
    <location>
        <begin position="1080"/>
        <end position="1096"/>
    </location>
</feature>
<keyword evidence="8" id="KW-0675">Receptor</keyword>
<comment type="similarity">
    <text evidence="11">Belongs to the G-protein coupled receptor 3 family. TAS1R subfamily.</text>
</comment>